<evidence type="ECO:0008006" key="3">
    <source>
        <dbReference type="Google" id="ProtNLM"/>
    </source>
</evidence>
<accession>A0A285JR76</accession>
<dbReference type="EMBL" id="OBDY01000024">
    <property type="protein sequence ID" value="SNY62810.1"/>
    <property type="molecule type" value="Genomic_DNA"/>
</dbReference>
<gene>
    <name evidence="1" type="ORF">SAMN05421748_12431</name>
</gene>
<keyword evidence="2" id="KW-1185">Reference proteome</keyword>
<sequence>MATVGDPGRVLAKRLRELRKSWWPDVSITQADLAEALAGRKKTSVQLVSSWERLADPTPPPEDRLNAILTFYSTRRSIESRPYRLISEQDLTADEAETRDKLARELFALREAPAPARTDSTIVGHGPWFYDEGPIMIVCAEPGNGEPQTDFDPDRSKLSRLADLDSLFELHGHIRAVNPDLEVQWASARDMKETDWTKHLVLLGGIDWNSATQDAMRLTPVPVTQLSDDTDPSRGCFRVVTDGQAQSFTPEFVSRGDDRILVQDVGHFFRAANPLNLEKTITVCNGMYGKGVYGAVRALTHDVFRDKNAAFLADRFPDEDAFSLLFRVQVLNGVVTTPDWTAPDTVLHGWPEA</sequence>
<name>A0A285JR76_9ACTN</name>
<proteinExistence type="predicted"/>
<dbReference type="CDD" id="cd00093">
    <property type="entry name" value="HTH_XRE"/>
    <property type="match status" value="1"/>
</dbReference>
<dbReference type="Proteomes" id="UP000219612">
    <property type="component" value="Unassembled WGS sequence"/>
</dbReference>
<evidence type="ECO:0000313" key="2">
    <source>
        <dbReference type="Proteomes" id="UP000219612"/>
    </source>
</evidence>
<dbReference type="AlphaFoldDB" id="A0A285JR76"/>
<evidence type="ECO:0000313" key="1">
    <source>
        <dbReference type="EMBL" id="SNY62810.1"/>
    </source>
</evidence>
<protein>
    <recommendedName>
        <fullName evidence="3">Helix-turn-helix domain-containing protein</fullName>
    </recommendedName>
</protein>
<organism evidence="1 2">
    <name type="scientific">Paractinoplanes atraurantiacus</name>
    <dbReference type="NCBI Taxonomy" id="1036182"/>
    <lineage>
        <taxon>Bacteria</taxon>
        <taxon>Bacillati</taxon>
        <taxon>Actinomycetota</taxon>
        <taxon>Actinomycetes</taxon>
        <taxon>Micromonosporales</taxon>
        <taxon>Micromonosporaceae</taxon>
        <taxon>Paractinoplanes</taxon>
    </lineage>
</organism>
<reference evidence="1 2" key="1">
    <citation type="submission" date="2017-09" db="EMBL/GenBank/DDBJ databases">
        <authorList>
            <person name="Ehlers B."/>
            <person name="Leendertz F.H."/>
        </authorList>
    </citation>
    <scope>NUCLEOTIDE SEQUENCE [LARGE SCALE GENOMIC DNA]</scope>
    <source>
        <strain evidence="1 2">CGMCC 4.6857</strain>
    </source>
</reference>
<dbReference type="RefSeq" id="WP_245923624.1">
    <property type="nucleotide sequence ID" value="NZ_OBDY01000024.1"/>
</dbReference>
<dbReference type="InterPro" id="IPR001387">
    <property type="entry name" value="Cro/C1-type_HTH"/>
</dbReference>